<dbReference type="EMBL" id="SGWV01000008">
    <property type="protein sequence ID" value="RZS57181.1"/>
    <property type="molecule type" value="Genomic_DNA"/>
</dbReference>
<dbReference type="Pfam" id="PF07331">
    <property type="entry name" value="TctB"/>
    <property type="match status" value="1"/>
</dbReference>
<keyword evidence="1" id="KW-1133">Transmembrane helix</keyword>
<evidence type="ECO:0000313" key="3">
    <source>
        <dbReference type="EMBL" id="RZS57181.1"/>
    </source>
</evidence>
<feature type="transmembrane region" description="Helical" evidence="1">
    <location>
        <begin position="9"/>
        <end position="27"/>
    </location>
</feature>
<keyword evidence="1" id="KW-0472">Membrane</keyword>
<feature type="transmembrane region" description="Helical" evidence="1">
    <location>
        <begin position="80"/>
        <end position="110"/>
    </location>
</feature>
<sequence length="160" mass="17023">MQIKSQKDFWSGLMFIVVGVAFAWGSLNYSFGSSARPGPAYFPFGLGVLMAILGAFVLFGAMTVETEDGDRIGAWSWRPLIIVIASLVGFGLGLPRLGLLITLPLLVFVVSLAGDEFHWKDALLNAAILTGMSWAIFVKGLSLTLPVWPTIFAAAAATGA</sequence>
<protein>
    <submittedName>
        <fullName evidence="3">Tripartite tricarboxylate transporter TctB family protein</fullName>
    </submittedName>
</protein>
<reference evidence="3 4" key="1">
    <citation type="submission" date="2019-02" db="EMBL/GenBank/DDBJ databases">
        <title>Genomic Encyclopedia of Type Strains, Phase IV (KMG-IV): sequencing the most valuable type-strain genomes for metagenomic binning, comparative biology and taxonomic classification.</title>
        <authorList>
            <person name="Goeker M."/>
        </authorList>
    </citation>
    <scope>NUCLEOTIDE SEQUENCE [LARGE SCALE GENOMIC DNA]</scope>
    <source>
        <strain evidence="3 4">DSM 10617</strain>
    </source>
</reference>
<proteinExistence type="predicted"/>
<evidence type="ECO:0000259" key="2">
    <source>
        <dbReference type="Pfam" id="PF07331"/>
    </source>
</evidence>
<dbReference type="AlphaFoldDB" id="A0A4Q7LRQ5"/>
<keyword evidence="4" id="KW-1185">Reference proteome</keyword>
<evidence type="ECO:0000256" key="1">
    <source>
        <dbReference type="SAM" id="Phobius"/>
    </source>
</evidence>
<dbReference type="OrthoDB" id="7029611at2"/>
<feature type="transmembrane region" description="Helical" evidence="1">
    <location>
        <begin position="39"/>
        <end position="59"/>
    </location>
</feature>
<feature type="domain" description="DUF1468" evidence="2">
    <location>
        <begin position="10"/>
        <end position="146"/>
    </location>
</feature>
<dbReference type="InterPro" id="IPR009936">
    <property type="entry name" value="DUF1468"/>
</dbReference>
<dbReference type="RefSeq" id="WP_130481585.1">
    <property type="nucleotide sequence ID" value="NZ_SGWV01000008.1"/>
</dbReference>
<accession>A0A4Q7LRQ5</accession>
<keyword evidence="1" id="KW-0812">Transmembrane</keyword>
<organism evidence="3 4">
    <name type="scientific">Sphaerotilus mobilis</name>
    <dbReference type="NCBI Taxonomy" id="47994"/>
    <lineage>
        <taxon>Bacteria</taxon>
        <taxon>Pseudomonadati</taxon>
        <taxon>Pseudomonadota</taxon>
        <taxon>Betaproteobacteria</taxon>
        <taxon>Burkholderiales</taxon>
        <taxon>Sphaerotilaceae</taxon>
        <taxon>Sphaerotilus</taxon>
    </lineage>
</organism>
<gene>
    <name evidence="3" type="ORF">EV685_1749</name>
</gene>
<dbReference type="Proteomes" id="UP000293433">
    <property type="component" value="Unassembled WGS sequence"/>
</dbReference>
<comment type="caution">
    <text evidence="3">The sequence shown here is derived from an EMBL/GenBank/DDBJ whole genome shotgun (WGS) entry which is preliminary data.</text>
</comment>
<name>A0A4Q7LRQ5_9BURK</name>
<evidence type="ECO:0000313" key="4">
    <source>
        <dbReference type="Proteomes" id="UP000293433"/>
    </source>
</evidence>